<keyword evidence="1" id="KW-0808">Transferase</keyword>
<feature type="compositionally biased region" description="Basic residues" evidence="6">
    <location>
        <begin position="212"/>
        <end position="224"/>
    </location>
</feature>
<gene>
    <name evidence="8" type="ORF">FOZ63_000264</name>
</gene>
<dbReference type="InterPro" id="IPR011009">
    <property type="entry name" value="Kinase-like_dom_sf"/>
</dbReference>
<keyword evidence="4 5" id="KW-0067">ATP-binding</keyword>
<feature type="region of interest" description="Disordered" evidence="6">
    <location>
        <begin position="1"/>
        <end position="39"/>
    </location>
</feature>
<dbReference type="PANTHER" id="PTHR48016">
    <property type="entry name" value="MAP KINASE KINASE KINASE SSK2-RELATED-RELATED"/>
    <property type="match status" value="1"/>
</dbReference>
<sequence>MMTYNEAAHRPKDTLVPPRPAESGARTRSRFRGTTEESQRRIVDKVIRRHCVKHHRAHHQQLPLELDAFGPPLPSTSTMLSPQDKLHLPPISPNPCIPHSGTPPAGQEAESGWGDGRPGQQFYGRPSVSGGTGLLPIIAPKTPSRYQQQCTPSHKVFSGAKAHRDGCPSEEHHPSRGQRTPGRLSAVYVDEPRPKGRFRRQSHGRIDENHHSHSSGPRKGRRSSLPKLEVSPAAFAPRLPRELPPLDLASLPSASPSYPPLTLDTPAAFGWMMTPKSPHGAVWTPIERPPSPGVNCRAVPSTVDTIIEAADDEQQQIRLSHNSAAGPASIDGYESSPTLHTLPPPRMSLSPSPPAKHPPPAEVHVSGVVELGPEAHFVQSPAKPKKTENAVSDSAVVFRSPGEERRPGKRRPRRVKLRRAEGEVKAADPPPPSGPNLRIDTSLEDEDSTPPQPTSKRQAEMFSLDDTCGHLRLSRLSGEGVDTTVIVAEKDISWIGESPSHTDTEGSDVDKITVIEKGARSPTGPHFHVWAEVGALRTGQRHSDGRKRREARRQRKGRVVQQFREAVYEHQRAEEQAKRQVLLESLSSSAGVIDMMNIKKGERIQSRMPTMSTESGWIRGKALGAGTSATVYLAQRSVDGFLFVAKEVPLSGKGLLWRDLPRDIRNEAVVLSRARHIAGVVEFFGCEVIGDKFYIYMEYLGGGTLASLAPSSPSKRLPEQQAAWYLRRILRTLRALHHGAGGLTGSQEGITLAIEDKGELITPIMHRDVKGTNCLLTTDRETVKLCDFGSCTRPRPFSFVGTPLAAAGEKLNESIDLTSDIPPDCRALVDDSDQVIGFAPLESTLTGVSPQGEGDASLSAMDSSISTTGLLRKQSAEKRYEDPQFFFKSMKGTLRWMAPETLGGSDYSAKVDVWSVGCLLIEMVCGRDPWREFDNEIQAMHEIWTARDKTPIDYIPPDVWEMCSESCKDFMRKTVRRDPQVRPTCAELLQHPFILDNS</sequence>
<evidence type="ECO:0000256" key="3">
    <source>
        <dbReference type="ARBA" id="ARBA00022777"/>
    </source>
</evidence>
<dbReference type="InterPro" id="IPR008271">
    <property type="entry name" value="Ser/Thr_kinase_AS"/>
</dbReference>
<dbReference type="PROSITE" id="PS50011">
    <property type="entry name" value="PROTEIN_KINASE_DOM"/>
    <property type="match status" value="1"/>
</dbReference>
<keyword evidence="2 5" id="KW-0547">Nucleotide-binding</keyword>
<evidence type="ECO:0000256" key="6">
    <source>
        <dbReference type="SAM" id="MobiDB-lite"/>
    </source>
</evidence>
<accession>A0A7J6QD65</accession>
<keyword evidence="9" id="KW-1185">Reference proteome</keyword>
<feature type="region of interest" description="Disordered" evidence="6">
    <location>
        <begin position="324"/>
        <end position="362"/>
    </location>
</feature>
<feature type="binding site" evidence="5">
    <location>
        <position position="646"/>
    </location>
    <ligand>
        <name>ATP</name>
        <dbReference type="ChEBI" id="CHEBI:30616"/>
    </ligand>
</feature>
<evidence type="ECO:0000259" key="7">
    <source>
        <dbReference type="PROSITE" id="PS50011"/>
    </source>
</evidence>
<feature type="region of interest" description="Disordered" evidence="6">
    <location>
        <begin position="377"/>
        <end position="459"/>
    </location>
</feature>
<comment type="caution">
    <text evidence="8">The sequence shown here is derived from an EMBL/GenBank/DDBJ whole genome shotgun (WGS) entry which is preliminary data.</text>
</comment>
<dbReference type="EMBL" id="JABANO010033822">
    <property type="protein sequence ID" value="KAF4706162.1"/>
    <property type="molecule type" value="Genomic_DNA"/>
</dbReference>
<feature type="compositionally biased region" description="Pro residues" evidence="6">
    <location>
        <begin position="342"/>
        <end position="361"/>
    </location>
</feature>
<organism evidence="8 9">
    <name type="scientific">Perkinsus olseni</name>
    <name type="common">Perkinsus atlanticus</name>
    <dbReference type="NCBI Taxonomy" id="32597"/>
    <lineage>
        <taxon>Eukaryota</taxon>
        <taxon>Sar</taxon>
        <taxon>Alveolata</taxon>
        <taxon>Perkinsozoa</taxon>
        <taxon>Perkinsea</taxon>
        <taxon>Perkinsida</taxon>
        <taxon>Perkinsidae</taxon>
        <taxon>Perkinsus</taxon>
    </lineage>
</organism>
<dbReference type="Proteomes" id="UP000553632">
    <property type="component" value="Unassembled WGS sequence"/>
</dbReference>
<dbReference type="AlphaFoldDB" id="A0A7J6QD65"/>
<dbReference type="Pfam" id="PF00069">
    <property type="entry name" value="Pkinase"/>
    <property type="match status" value="2"/>
</dbReference>
<dbReference type="InterPro" id="IPR017441">
    <property type="entry name" value="Protein_kinase_ATP_BS"/>
</dbReference>
<dbReference type="GO" id="GO:0005524">
    <property type="term" value="F:ATP binding"/>
    <property type="evidence" value="ECO:0007669"/>
    <property type="project" value="UniProtKB-UniRule"/>
</dbReference>
<keyword evidence="3" id="KW-0418">Kinase</keyword>
<reference evidence="8 9" key="1">
    <citation type="submission" date="2020-04" db="EMBL/GenBank/DDBJ databases">
        <title>Perkinsus olseni comparative genomics.</title>
        <authorList>
            <person name="Bogema D.R."/>
        </authorList>
    </citation>
    <scope>NUCLEOTIDE SEQUENCE [LARGE SCALE GENOMIC DNA]</scope>
    <source>
        <strain evidence="8 9">ATCC PRA-207</strain>
    </source>
</reference>
<dbReference type="SMART" id="SM00220">
    <property type="entry name" value="S_TKc"/>
    <property type="match status" value="1"/>
</dbReference>
<feature type="compositionally biased region" description="Basic and acidic residues" evidence="6">
    <location>
        <begin position="162"/>
        <end position="174"/>
    </location>
</feature>
<proteinExistence type="predicted"/>
<evidence type="ECO:0000313" key="8">
    <source>
        <dbReference type="EMBL" id="KAF4706162.1"/>
    </source>
</evidence>
<dbReference type="PROSITE" id="PS00107">
    <property type="entry name" value="PROTEIN_KINASE_ATP"/>
    <property type="match status" value="1"/>
</dbReference>
<dbReference type="SUPFAM" id="SSF56112">
    <property type="entry name" value="Protein kinase-like (PK-like)"/>
    <property type="match status" value="1"/>
</dbReference>
<dbReference type="PROSITE" id="PS00108">
    <property type="entry name" value="PROTEIN_KINASE_ST"/>
    <property type="match status" value="1"/>
</dbReference>
<feature type="compositionally biased region" description="Basic residues" evidence="6">
    <location>
        <begin position="407"/>
        <end position="417"/>
    </location>
</feature>
<name>A0A7J6QD65_PEROL</name>
<dbReference type="PANTHER" id="PTHR48016:SF56">
    <property type="entry name" value="MAPKK KINASE"/>
    <property type="match status" value="1"/>
</dbReference>
<evidence type="ECO:0000313" key="9">
    <source>
        <dbReference type="Proteomes" id="UP000553632"/>
    </source>
</evidence>
<dbReference type="GO" id="GO:0004672">
    <property type="term" value="F:protein kinase activity"/>
    <property type="evidence" value="ECO:0007669"/>
    <property type="project" value="InterPro"/>
</dbReference>
<evidence type="ECO:0000256" key="5">
    <source>
        <dbReference type="PROSITE-ProRule" id="PRU10141"/>
    </source>
</evidence>
<dbReference type="InterPro" id="IPR000719">
    <property type="entry name" value="Prot_kinase_dom"/>
</dbReference>
<feature type="region of interest" description="Disordered" evidence="6">
    <location>
        <begin position="100"/>
        <end position="227"/>
    </location>
</feature>
<feature type="domain" description="Protein kinase" evidence="7">
    <location>
        <begin position="617"/>
        <end position="994"/>
    </location>
</feature>
<protein>
    <recommendedName>
        <fullName evidence="7">Protein kinase domain-containing protein</fullName>
    </recommendedName>
</protein>
<evidence type="ECO:0000256" key="2">
    <source>
        <dbReference type="ARBA" id="ARBA00022741"/>
    </source>
</evidence>
<evidence type="ECO:0000256" key="1">
    <source>
        <dbReference type="ARBA" id="ARBA00022679"/>
    </source>
</evidence>
<dbReference type="Gene3D" id="1.10.510.10">
    <property type="entry name" value="Transferase(Phosphotransferase) domain 1"/>
    <property type="match status" value="2"/>
</dbReference>
<evidence type="ECO:0000256" key="4">
    <source>
        <dbReference type="ARBA" id="ARBA00022840"/>
    </source>
</evidence>
<dbReference type="InterPro" id="IPR050538">
    <property type="entry name" value="MAP_kinase_kinase_kinase"/>
</dbReference>